<feature type="compositionally biased region" description="Low complexity" evidence="1">
    <location>
        <begin position="738"/>
        <end position="754"/>
    </location>
</feature>
<feature type="compositionally biased region" description="Basic and acidic residues" evidence="1">
    <location>
        <begin position="761"/>
        <end position="770"/>
    </location>
</feature>
<dbReference type="Proteomes" id="UP000232323">
    <property type="component" value="Unassembled WGS sequence"/>
</dbReference>
<dbReference type="PANTHER" id="PTHR12975:SF6">
    <property type="entry name" value="TRAFFICKING PROTEIN PARTICLE COMPLEX SUBUNIT 8"/>
    <property type="match status" value="1"/>
</dbReference>
<reference evidence="2 3" key="1">
    <citation type="submission" date="2017-08" db="EMBL/GenBank/DDBJ databases">
        <title>Acidophilic green algal genome provides insights into adaptation to an acidic environment.</title>
        <authorList>
            <person name="Hirooka S."/>
            <person name="Hirose Y."/>
            <person name="Kanesaki Y."/>
            <person name="Higuchi S."/>
            <person name="Fujiwara T."/>
            <person name="Onuma R."/>
            <person name="Era A."/>
            <person name="Ohbayashi R."/>
            <person name="Uzuka A."/>
            <person name="Nozaki H."/>
            <person name="Yoshikawa H."/>
            <person name="Miyagishima S.Y."/>
        </authorList>
    </citation>
    <scope>NUCLEOTIDE SEQUENCE [LARGE SCALE GENOMIC DNA]</scope>
    <source>
        <strain evidence="2 3">NIES-2499</strain>
    </source>
</reference>
<organism evidence="2 3">
    <name type="scientific">Chlamydomonas eustigma</name>
    <dbReference type="NCBI Taxonomy" id="1157962"/>
    <lineage>
        <taxon>Eukaryota</taxon>
        <taxon>Viridiplantae</taxon>
        <taxon>Chlorophyta</taxon>
        <taxon>core chlorophytes</taxon>
        <taxon>Chlorophyceae</taxon>
        <taxon>CS clade</taxon>
        <taxon>Chlamydomonadales</taxon>
        <taxon>Chlamydomonadaceae</taxon>
        <taxon>Chlamydomonas</taxon>
    </lineage>
</organism>
<feature type="region of interest" description="Disordered" evidence="1">
    <location>
        <begin position="652"/>
        <end position="672"/>
    </location>
</feature>
<dbReference type="InterPro" id="IPR024420">
    <property type="entry name" value="TRAPP_III_complex_Trs85"/>
</dbReference>
<proteinExistence type="predicted"/>
<sequence length="1554" mass="167795">MTELNALRSSLLDLHSPVVMIASSPAAETICTGRNGLTLADILRPYSHLNQLKATFKIGESALNLKDLKLSLHPAPHIFQPKPEIIEDYLRAVLSQVAQRHTTTAVMQQDTLTSILNTAGPPPDLSALTPWYTDYRNEFVRMLRFGEHEMIDHPVAVIYVVPADVTNPASHFEALQNQAAVLPPQMHGTQVGVECMFPARDKDFAKHYLLLQDCSEGRNESSDKRAAMNLAAIAKVYGEAHCSLLCINTGGVSEIPPDFFRPFQKPGLPGGGAGEPEGLPPAPPHGVGSLLSIQDLDAGAAFLRKFALQTLLPRLEERANRLNAGITVARRGIKNRFTRLWKAASEDTINDKPYAWHSIEGGMRQLADIAFLLRHYEFAASTYRLAAQDYLSHNNVRWYAGVEEMLGLCCILEPSEGQDPQKYFMRAYENYSRLPGRLPRMLATRSMMSCAAYQFACGRYQSTSHALMRAHFEEENGRAALLLEQAAYSLLYMTLPFKRKFAFQLVLAGLRYHSCGQKSLALQAYRQVQSVYRGKCWRSIEEHLDDILGKQFREAREGARALPHLMALLDSQGGSGSRPVSTQQLYLDQFMEVARAVQTKQDGSQAIEGLPLPVMDLRDIRSQYDDTACFSNAEARAQPSSLWARLESCVSNDQSGGNNWLDTSSKQQKDNEDYNSCVAGETITVAVQIKNPLGIRLRVSGFRLTCEFNPDPSVTLSAPTATTGGTSVLSAGSGQDPSSVLLESRSAQSSSSTGGPQGGIGDREDNDPLARKGPSRPRNQHLQVSDASFTLHPGETVTEQLRVVPLSPGWLRITGVQWVLNDAVEGRRTFDVVGRRRKNPKGDRLGQQKHFPAHRRLLFSVAAAMPRLEMELNGLPKTMYQCEVALCTAVLYNSGTLPLRNLQLVLSSPEVVCLSDPSALRLPLLHALQDPHQAVLQSRLPNTSTALPAQAQLYKVWGPGFQLQPGEKMEWPLLVYPQSTGKLNFNCLWYCEPMVPVSAMRFRTLRHSSSLEVLPLVTVSPTVSSSPYDLRVSDVKLELAVPREAEHLSVLQVACITGSQQQQQQHSGSWLMLPMTPSSRDLSTMLSTAQRSHRPSSLKLSPGDSSSLFLHLMPPTAAVQHKEQAAQQQGGASEVLHQGSGSFELLSSGGILQHLLSISPASPGLGITSRPASATALKKEPPLQGGAKEQQTSTTSSSSLSHSLLPADPSVDLVVAWQVASNKGGSQMAGRAASAHDTYQKQQVRFGISRLGDILKAKKPLQQPITVMLRAKQQAAQQASQVTSSLSSTQGAAGSVPPWQQLPGSMAVIRHDFRANSMCVVGLQLALRNCAAEGAEVHVEVGGGWSGATLKDTWMMGSAAVVHQAPAPTSAAASEASFAAPPTPSRLDTTLYTGPQRAAVMGSPSSEVGASMIRNSVGGLIQGVARVVVPPAEGSPVGRTAGTADVLPGTMMSRGSPGGLASGGSSLSFQAGLPPSAEYTWCGRTCTRVGTVEGGVCKFVDLQVGVFRPGTYSIDGCNVSTLYPAAAAAAGTPARQGMSVQTVTEKLLIRVDAL</sequence>
<feature type="compositionally biased region" description="Low complexity" evidence="1">
    <location>
        <begin position="1192"/>
        <end position="1203"/>
    </location>
</feature>
<feature type="compositionally biased region" description="Polar residues" evidence="1">
    <location>
        <begin position="652"/>
        <end position="666"/>
    </location>
</feature>
<dbReference type="Pfam" id="PF12739">
    <property type="entry name" value="TRAPPC-Trs85"/>
    <property type="match status" value="1"/>
</dbReference>
<name>A0A250XBT0_9CHLO</name>
<dbReference type="PANTHER" id="PTHR12975">
    <property type="entry name" value="TRANSPORT PROTEIN TRAPP"/>
    <property type="match status" value="1"/>
</dbReference>
<feature type="region of interest" description="Disordered" evidence="1">
    <location>
        <begin position="1175"/>
        <end position="1203"/>
    </location>
</feature>
<protein>
    <submittedName>
        <fullName evidence="2">Uncharacterized protein</fullName>
    </submittedName>
</protein>
<evidence type="ECO:0000256" key="1">
    <source>
        <dbReference type="SAM" id="MobiDB-lite"/>
    </source>
</evidence>
<evidence type="ECO:0000313" key="3">
    <source>
        <dbReference type="Proteomes" id="UP000232323"/>
    </source>
</evidence>
<dbReference type="EMBL" id="BEGY01000051">
    <property type="protein sequence ID" value="GAX80359.1"/>
    <property type="molecule type" value="Genomic_DNA"/>
</dbReference>
<dbReference type="OrthoDB" id="437922at2759"/>
<keyword evidence="3" id="KW-1185">Reference proteome</keyword>
<feature type="compositionally biased region" description="Polar residues" evidence="1">
    <location>
        <begin position="713"/>
        <end position="737"/>
    </location>
</feature>
<evidence type="ECO:0000313" key="2">
    <source>
        <dbReference type="EMBL" id="GAX80359.1"/>
    </source>
</evidence>
<comment type="caution">
    <text evidence="2">The sequence shown here is derived from an EMBL/GenBank/DDBJ whole genome shotgun (WGS) entry which is preliminary data.</text>
</comment>
<gene>
    <name evidence="2" type="ORF">CEUSTIGMA_g7798.t1</name>
</gene>
<dbReference type="STRING" id="1157962.A0A250XBT0"/>
<feature type="region of interest" description="Disordered" evidence="1">
    <location>
        <begin position="713"/>
        <end position="786"/>
    </location>
</feature>
<feature type="region of interest" description="Disordered" evidence="1">
    <location>
        <begin position="1082"/>
        <end position="1105"/>
    </location>
</feature>
<dbReference type="GO" id="GO:1990072">
    <property type="term" value="C:TRAPPIII protein complex"/>
    <property type="evidence" value="ECO:0007669"/>
    <property type="project" value="TreeGrafter"/>
</dbReference>
<accession>A0A250XBT0</accession>
<feature type="region of interest" description="Disordered" evidence="1">
    <location>
        <begin position="264"/>
        <end position="284"/>
    </location>
</feature>